<evidence type="ECO:0000313" key="1">
    <source>
        <dbReference type="EMBL" id="RZF45495.1"/>
    </source>
</evidence>
<dbReference type="EMBL" id="QKKF02009041">
    <property type="protein sequence ID" value="RZF45495.1"/>
    <property type="molecule type" value="Genomic_DNA"/>
</dbReference>
<proteinExistence type="predicted"/>
<sequence>MNAKLSTNPHRDAVKADDDDDFENFESVNNDLCAPKSFGGKASVLQTVKLARARFCLFNIQSGSRRPFSGHRRPIALKQFMLLFA</sequence>
<dbReference type="Proteomes" id="UP000291343">
    <property type="component" value="Unassembled WGS sequence"/>
</dbReference>
<accession>A0A482XHJ0</accession>
<gene>
    <name evidence="1" type="ORF">LSTR_LSTR011019</name>
</gene>
<organism evidence="1 2">
    <name type="scientific">Laodelphax striatellus</name>
    <name type="common">Small brown planthopper</name>
    <name type="synonym">Delphax striatella</name>
    <dbReference type="NCBI Taxonomy" id="195883"/>
    <lineage>
        <taxon>Eukaryota</taxon>
        <taxon>Metazoa</taxon>
        <taxon>Ecdysozoa</taxon>
        <taxon>Arthropoda</taxon>
        <taxon>Hexapoda</taxon>
        <taxon>Insecta</taxon>
        <taxon>Pterygota</taxon>
        <taxon>Neoptera</taxon>
        <taxon>Paraneoptera</taxon>
        <taxon>Hemiptera</taxon>
        <taxon>Auchenorrhyncha</taxon>
        <taxon>Fulgoroidea</taxon>
        <taxon>Delphacidae</taxon>
        <taxon>Criomorphinae</taxon>
        <taxon>Laodelphax</taxon>
    </lineage>
</organism>
<comment type="caution">
    <text evidence="1">The sequence shown here is derived from an EMBL/GenBank/DDBJ whole genome shotgun (WGS) entry which is preliminary data.</text>
</comment>
<reference evidence="1 2" key="1">
    <citation type="journal article" date="2017" name="Gigascience">
        <title>Genome sequence of the small brown planthopper, Laodelphax striatellus.</title>
        <authorList>
            <person name="Zhu J."/>
            <person name="Jiang F."/>
            <person name="Wang X."/>
            <person name="Yang P."/>
            <person name="Bao Y."/>
            <person name="Zhao W."/>
            <person name="Wang W."/>
            <person name="Lu H."/>
            <person name="Wang Q."/>
            <person name="Cui N."/>
            <person name="Li J."/>
            <person name="Chen X."/>
            <person name="Luo L."/>
            <person name="Yu J."/>
            <person name="Kang L."/>
            <person name="Cui F."/>
        </authorList>
    </citation>
    <scope>NUCLEOTIDE SEQUENCE [LARGE SCALE GENOMIC DNA]</scope>
    <source>
        <strain evidence="1">Lst14</strain>
    </source>
</reference>
<name>A0A482XHJ0_LAOST</name>
<keyword evidence="2" id="KW-1185">Reference proteome</keyword>
<evidence type="ECO:0000313" key="2">
    <source>
        <dbReference type="Proteomes" id="UP000291343"/>
    </source>
</evidence>
<dbReference type="InParanoid" id="A0A482XHJ0"/>
<dbReference type="AlphaFoldDB" id="A0A482XHJ0"/>
<protein>
    <submittedName>
        <fullName evidence="1">Uncharacterized protein</fullName>
    </submittedName>
</protein>